<accession>A0AAD6RVK3</accession>
<feature type="non-terminal residue" evidence="2">
    <location>
        <position position="76"/>
    </location>
</feature>
<organism evidence="2 3">
    <name type="scientific">Mycena alexandri</name>
    <dbReference type="NCBI Taxonomy" id="1745969"/>
    <lineage>
        <taxon>Eukaryota</taxon>
        <taxon>Fungi</taxon>
        <taxon>Dikarya</taxon>
        <taxon>Basidiomycota</taxon>
        <taxon>Agaricomycotina</taxon>
        <taxon>Agaricomycetes</taxon>
        <taxon>Agaricomycetidae</taxon>
        <taxon>Agaricales</taxon>
        <taxon>Marasmiineae</taxon>
        <taxon>Mycenaceae</taxon>
        <taxon>Mycena</taxon>
    </lineage>
</organism>
<dbReference type="EMBL" id="JARJCM010000609">
    <property type="protein sequence ID" value="KAJ7016066.1"/>
    <property type="molecule type" value="Genomic_DNA"/>
</dbReference>
<dbReference type="Proteomes" id="UP001218188">
    <property type="component" value="Unassembled WGS sequence"/>
</dbReference>
<gene>
    <name evidence="2" type="ORF">C8F04DRAFT_1166073</name>
</gene>
<name>A0AAD6RVK3_9AGAR</name>
<sequence>MHLNALFFLLFFCSLVLGQSPDLSGPKFTYKPCTNLFFFRNSASVVYYSSPGAQPVFRTSQGGLGFAKPGYRPGLC</sequence>
<comment type="caution">
    <text evidence="2">The sequence shown here is derived from an EMBL/GenBank/DDBJ whole genome shotgun (WGS) entry which is preliminary data.</text>
</comment>
<reference evidence="2" key="1">
    <citation type="submission" date="2023-03" db="EMBL/GenBank/DDBJ databases">
        <title>Massive genome expansion in bonnet fungi (Mycena s.s.) driven by repeated elements and novel gene families across ecological guilds.</title>
        <authorList>
            <consortium name="Lawrence Berkeley National Laboratory"/>
            <person name="Harder C.B."/>
            <person name="Miyauchi S."/>
            <person name="Viragh M."/>
            <person name="Kuo A."/>
            <person name="Thoen E."/>
            <person name="Andreopoulos B."/>
            <person name="Lu D."/>
            <person name="Skrede I."/>
            <person name="Drula E."/>
            <person name="Henrissat B."/>
            <person name="Morin E."/>
            <person name="Kohler A."/>
            <person name="Barry K."/>
            <person name="LaButti K."/>
            <person name="Morin E."/>
            <person name="Salamov A."/>
            <person name="Lipzen A."/>
            <person name="Mereny Z."/>
            <person name="Hegedus B."/>
            <person name="Baldrian P."/>
            <person name="Stursova M."/>
            <person name="Weitz H."/>
            <person name="Taylor A."/>
            <person name="Grigoriev I.V."/>
            <person name="Nagy L.G."/>
            <person name="Martin F."/>
            <person name="Kauserud H."/>
        </authorList>
    </citation>
    <scope>NUCLEOTIDE SEQUENCE</scope>
    <source>
        <strain evidence="2">CBHHK200</strain>
    </source>
</reference>
<keyword evidence="3" id="KW-1185">Reference proteome</keyword>
<keyword evidence="1" id="KW-0732">Signal</keyword>
<evidence type="ECO:0008006" key="4">
    <source>
        <dbReference type="Google" id="ProtNLM"/>
    </source>
</evidence>
<protein>
    <recommendedName>
        <fullName evidence="4">Secreted protein</fullName>
    </recommendedName>
</protein>
<proteinExistence type="predicted"/>
<feature type="signal peptide" evidence="1">
    <location>
        <begin position="1"/>
        <end position="18"/>
    </location>
</feature>
<dbReference type="AlphaFoldDB" id="A0AAD6RVK3"/>
<evidence type="ECO:0000313" key="3">
    <source>
        <dbReference type="Proteomes" id="UP001218188"/>
    </source>
</evidence>
<evidence type="ECO:0000256" key="1">
    <source>
        <dbReference type="SAM" id="SignalP"/>
    </source>
</evidence>
<feature type="chain" id="PRO_5042260452" description="Secreted protein" evidence="1">
    <location>
        <begin position="19"/>
        <end position="76"/>
    </location>
</feature>
<evidence type="ECO:0000313" key="2">
    <source>
        <dbReference type="EMBL" id="KAJ7016066.1"/>
    </source>
</evidence>